<dbReference type="InterPro" id="IPR018247">
    <property type="entry name" value="EF_Hand_1_Ca_BS"/>
</dbReference>
<sequence>MENADEPVPDDHCAPGVEGTRRGRTESESTVKKVKTSISIRHWETELREVAEQFDEDGSQTLSSAELKAALRQYMELKKSAAQGMIDYTNLPPEVATALKEFDHAQDGKVTSVELVRAAAESRQIRSQNAFFRKALITLLFAVVILLIGVFALTFVAIDLSKETRSLENGVLTAASNGQRTLVDSASFEVLPDGRMVVRDLDQDGRRLQNGSAEAASSGEDVLITGAAPAKARALTSVVPDQYLSEMKKVRLELGADGATLELDVLHYVRKLDAGSQCGSVVHLQTEWGVLILDDTDIYLDLSLKRKAEEELDMSLEGLEGDFSASSFRRLSAGSSIVGLFNFIMDYEWSCDSTAKPLEQLQPPYSFTIRTLVWCGSYCNSEFISGSSLPGFATDLATSEYEYVAQTERVIASDTEMVSIQQWPNLPGVEISKHVNIQTGLAQVVKTFTSKMLSCSSEVAQARAVLAFDFHGVLDRDIRQSTNWRDDCPEYPDRNIRFLQRLSQITESRQILVVVLSYCRHSDTVAQVLGTSCNSTDRLIREAGVSVLSLLFITRKPTGESGKRALLEKVFDIARCPIAIVDDSAEVVDECAGASFITPFHISLAKRGTRVYPRSTVPSFSGLIEAEESLCNWCINSVPNSEVVLVRIVVRLLVVQQLRLERVENEARGLVESTVEQMREQLQQYEHRYDEILQQGRILEEQLSVAKAELSKAEAELQVARAGYQELEAALTSCRGDNNLLNSQNTQLRVELQVKDREIQRLRQAAASATSPGSSPPTSDSSGAPSLPQVVNESAPCPPATVPPATVTDPRVDQLIDVVQQLLAQRNGTDPGCNDASPVHEIEEPERQEKHIVDSRALLHLKLEPVPSDAAGFRAWKNSLLVQIAKLDMSGEGLVVAWLSRSFTAEKEELTESGLLPRLDAWIAGEMTSMRVLKQVTELAQEVIAYVELCGQTGSQPKGRYMLALLARHFSIDRVRGTVLTASTLFQVEIGGNSIRDLRDFVQRVRTVLYSIPIGQRPDDRLTGEWLFHRVKHIRKLERVIDDIRESAPESRRREWSYLWNKIQDVIVQEREDTNAQSVIKSLQIAAPQAKDGIWLHARRGAVAKAVVAMIAASSVCNIPGSNAFSVGWAADTAAGRHLGSARALADRGIPSESYRSFLARSASLVTFHAGGGPQPGSQSLGFASDNMPLAIHYMLDNCPVVRSTGLDVESGKAFIWLPGSLPFFAHDLSKLRVDCAEEAKLYAKRTDERVPIFTSKCQFVHGLAASADFLDESGEECQEPSRPVAHDPAEEYAKDLLTKRGDIQPNQVRKIFGLMKRGSASRGIEPSDDSSFAVGCFCRGGVVGLLKSKKGVIRFSAKDRLRATKPWTGDRLVMVLCAAKDPASLEHDVLDALIGVGFLLDNLPLVDVIPAEVDSSEIPSSSSGGLPKEHLIEASPDGPAASALPEGDKPLDLSPPGFPVVDDAHVSDRVRKLRDEAVSVKHRFFHFPKNPVCDVCNQSKLLSRRVCRKPRDEDSEPALLEASEFGEAIAADHIHVFKSLSDSNAPGREYVVFEQISFCTPCLPSALHCVVSVYGCSQVDNSILAFKNSADWAIAAMGRVESGGEWFRRFHIFLKDEGISEAARKMATVELWERSATMEPYKGRRSASSPTSARRCPWRSSRRSRRTSRMTARRRSKAATADLPSWRTSRFWMRSRAF</sequence>
<evidence type="ECO:0000313" key="5">
    <source>
        <dbReference type="EMBL" id="CAE7033777.1"/>
    </source>
</evidence>
<feature type="compositionally biased region" description="Low complexity" evidence="2">
    <location>
        <begin position="765"/>
        <end position="786"/>
    </location>
</feature>
<dbReference type="SUPFAM" id="SSF47473">
    <property type="entry name" value="EF-hand"/>
    <property type="match status" value="1"/>
</dbReference>
<feature type="transmembrane region" description="Helical" evidence="3">
    <location>
        <begin position="135"/>
        <end position="158"/>
    </location>
</feature>
<feature type="compositionally biased region" description="Low complexity" evidence="2">
    <location>
        <begin position="1647"/>
        <end position="1656"/>
    </location>
</feature>
<name>A0A812ICN2_9DINO</name>
<feature type="region of interest" description="Disordered" evidence="2">
    <location>
        <begin position="1"/>
        <end position="31"/>
    </location>
</feature>
<feature type="compositionally biased region" description="Basic residues" evidence="2">
    <location>
        <begin position="1657"/>
        <end position="1678"/>
    </location>
</feature>
<dbReference type="PROSITE" id="PS50222">
    <property type="entry name" value="EF_HAND_2"/>
    <property type="match status" value="1"/>
</dbReference>
<protein>
    <recommendedName>
        <fullName evidence="4">EF-hand domain-containing protein</fullName>
    </recommendedName>
</protein>
<dbReference type="InterPro" id="IPR002048">
    <property type="entry name" value="EF_hand_dom"/>
</dbReference>
<dbReference type="EMBL" id="CAJNDS010000247">
    <property type="protein sequence ID" value="CAE7033777.1"/>
    <property type="molecule type" value="Genomic_DNA"/>
</dbReference>
<dbReference type="InterPro" id="IPR011992">
    <property type="entry name" value="EF-hand-dom_pair"/>
</dbReference>
<evidence type="ECO:0000256" key="1">
    <source>
        <dbReference type="ARBA" id="ARBA00022837"/>
    </source>
</evidence>
<feature type="region of interest" description="Disordered" evidence="2">
    <location>
        <begin position="762"/>
        <end position="809"/>
    </location>
</feature>
<proteinExistence type="predicted"/>
<dbReference type="PROSITE" id="PS00018">
    <property type="entry name" value="EF_HAND_1"/>
    <property type="match status" value="1"/>
</dbReference>
<dbReference type="GO" id="GO:0005509">
    <property type="term" value="F:calcium ion binding"/>
    <property type="evidence" value="ECO:0007669"/>
    <property type="project" value="InterPro"/>
</dbReference>
<organism evidence="5 6">
    <name type="scientific">Symbiodinium natans</name>
    <dbReference type="NCBI Taxonomy" id="878477"/>
    <lineage>
        <taxon>Eukaryota</taxon>
        <taxon>Sar</taxon>
        <taxon>Alveolata</taxon>
        <taxon>Dinophyceae</taxon>
        <taxon>Suessiales</taxon>
        <taxon>Symbiodiniaceae</taxon>
        <taxon>Symbiodinium</taxon>
    </lineage>
</organism>
<reference evidence="5" key="1">
    <citation type="submission" date="2021-02" db="EMBL/GenBank/DDBJ databases">
        <authorList>
            <person name="Dougan E. K."/>
            <person name="Rhodes N."/>
            <person name="Thang M."/>
            <person name="Chan C."/>
        </authorList>
    </citation>
    <scope>NUCLEOTIDE SEQUENCE</scope>
</reference>
<evidence type="ECO:0000259" key="4">
    <source>
        <dbReference type="PROSITE" id="PS50222"/>
    </source>
</evidence>
<comment type="caution">
    <text evidence="5">The sequence shown here is derived from an EMBL/GenBank/DDBJ whole genome shotgun (WGS) entry which is preliminary data.</text>
</comment>
<dbReference type="SMART" id="SM00054">
    <property type="entry name" value="EFh"/>
    <property type="match status" value="2"/>
</dbReference>
<accession>A0A812ICN2</accession>
<keyword evidence="1" id="KW-0106">Calcium</keyword>
<feature type="domain" description="EF-hand" evidence="4">
    <location>
        <begin position="42"/>
        <end position="77"/>
    </location>
</feature>
<keyword evidence="3" id="KW-0812">Transmembrane</keyword>
<feature type="compositionally biased region" description="Basic and acidic residues" evidence="2">
    <location>
        <begin position="9"/>
        <end position="31"/>
    </location>
</feature>
<keyword evidence="3" id="KW-1133">Transmembrane helix</keyword>
<evidence type="ECO:0000256" key="3">
    <source>
        <dbReference type="SAM" id="Phobius"/>
    </source>
</evidence>
<evidence type="ECO:0000256" key="2">
    <source>
        <dbReference type="SAM" id="MobiDB-lite"/>
    </source>
</evidence>
<evidence type="ECO:0000313" key="6">
    <source>
        <dbReference type="Proteomes" id="UP000604046"/>
    </source>
</evidence>
<keyword evidence="3" id="KW-0472">Membrane</keyword>
<feature type="region of interest" description="Disordered" evidence="2">
    <location>
        <begin position="1643"/>
        <end position="1682"/>
    </location>
</feature>
<gene>
    <name evidence="5" type="ORF">SNAT2548_LOCUS4053</name>
</gene>
<feature type="region of interest" description="Disordered" evidence="2">
    <location>
        <begin position="1417"/>
        <end position="1456"/>
    </location>
</feature>
<dbReference type="Proteomes" id="UP000604046">
    <property type="component" value="Unassembled WGS sequence"/>
</dbReference>
<dbReference type="Gene3D" id="1.10.238.10">
    <property type="entry name" value="EF-hand"/>
    <property type="match status" value="1"/>
</dbReference>
<keyword evidence="6" id="KW-1185">Reference proteome</keyword>